<accession>A0A1U7N341</accession>
<dbReference type="InterPro" id="IPR000719">
    <property type="entry name" value="Prot_kinase_dom"/>
</dbReference>
<keyword evidence="9" id="KW-1185">Reference proteome</keyword>
<dbReference type="SUPFAM" id="SSF56112">
    <property type="entry name" value="Protein kinase-like (PK-like)"/>
    <property type="match status" value="1"/>
</dbReference>
<dbReference type="AlphaFoldDB" id="A0A1U7N341"/>
<evidence type="ECO:0000259" key="7">
    <source>
        <dbReference type="PROSITE" id="PS50011"/>
    </source>
</evidence>
<evidence type="ECO:0000313" key="9">
    <source>
        <dbReference type="Proteomes" id="UP000186657"/>
    </source>
</evidence>
<dbReference type="Proteomes" id="UP000186657">
    <property type="component" value="Unassembled WGS sequence"/>
</dbReference>
<proteinExistence type="predicted"/>
<dbReference type="InterPro" id="IPR008271">
    <property type="entry name" value="Ser/Thr_kinase_AS"/>
</dbReference>
<keyword evidence="5" id="KW-0067">ATP-binding</keyword>
<dbReference type="EC" id="2.7.11.1" evidence="1"/>
<feature type="region of interest" description="Disordered" evidence="6">
    <location>
        <begin position="348"/>
        <end position="373"/>
    </location>
</feature>
<comment type="caution">
    <text evidence="8">The sequence shown here is derived from an EMBL/GenBank/DDBJ whole genome shotgun (WGS) entry which is preliminary data.</text>
</comment>
<evidence type="ECO:0000313" key="8">
    <source>
        <dbReference type="EMBL" id="OLT60379.1"/>
    </source>
</evidence>
<gene>
    <name evidence="8" type="ORF">BJP37_16480</name>
</gene>
<dbReference type="SMART" id="SM00220">
    <property type="entry name" value="S_TKc"/>
    <property type="match status" value="1"/>
</dbReference>
<dbReference type="GO" id="GO:0004674">
    <property type="term" value="F:protein serine/threonine kinase activity"/>
    <property type="evidence" value="ECO:0007669"/>
    <property type="project" value="UniProtKB-EC"/>
</dbReference>
<evidence type="ECO:0000256" key="2">
    <source>
        <dbReference type="ARBA" id="ARBA00022679"/>
    </source>
</evidence>
<dbReference type="PROSITE" id="PS00108">
    <property type="entry name" value="PROTEIN_KINASE_ST"/>
    <property type="match status" value="1"/>
</dbReference>
<dbReference type="RefSeq" id="WP_075900562.1">
    <property type="nucleotide sequence ID" value="NZ_MKZS01000001.1"/>
</dbReference>
<keyword evidence="4" id="KW-0418">Kinase</keyword>
<sequence>MVPAIEIPGHAVVRALRHGAGFERTVLLTERDGTRCVTRIWNTEVPRDRLDILRGVAAGKEIPADAFPRDLAADFEGYRVRASLGDFPALSEVIDVGLLTPDDERSRPFITTRWVEGDTLRDALQNYEIDFEQRAQILRQLLQILADLHRHNVLHGDIKPENVIVSTGRTHLIDLDTLRQVQGPTDFAIVSQVTWSRVWPECQRDRPDGQRDYIASLPSDLWTYGLLVSELLGRKLPGDRGFPPELPPPWNAVLKACLRARPETRPSTEELFKAVHALPADLGSWEGDGDPSHDEATVRVPDRNPVERLRVVPPPRLTDRVDDGTASAGAAAASAAPVLLAVPAAADGVAPRPHEPTSRVADSEEIPPDPRRSRKRTGLWRVLLFVAPIALLLALANLMQHNEAPNHPELAELRRQMQEHKSEPAFNTQARARELAAEVGAAAFAFDMDRPDVAADAWGLYALFSVWGQGWHFASQGQLDQREFDLHYSRAGFALQRRHSREALLARAIAAGAACRLGWGTPRRSEYCDEARERTRDLLQLRLDGWFKIEVLWNAGMLERNEALIAWDAGNPAGYRRHAQANLELCDAGESIVGEAPINGSEFAEHCIAAALAVGDPGKWLWWTEVLEETGARDRRKIADHIFRNAHPECRDQPFRFAVFRGRGRDPGAIEYCAFQALTAMQCPERALQSVCGYDERGCELPEPGDVPWDLAARARSRAATASCFLDD</sequence>
<dbReference type="PROSITE" id="PS50011">
    <property type="entry name" value="PROTEIN_KINASE_DOM"/>
    <property type="match status" value="1"/>
</dbReference>
<keyword evidence="3" id="KW-0547">Nucleotide-binding</keyword>
<dbReference type="GO" id="GO:0005524">
    <property type="term" value="F:ATP binding"/>
    <property type="evidence" value="ECO:0007669"/>
    <property type="project" value="UniProtKB-KW"/>
</dbReference>
<name>A0A1U7N341_9CYAN</name>
<evidence type="ECO:0000256" key="6">
    <source>
        <dbReference type="SAM" id="MobiDB-lite"/>
    </source>
</evidence>
<dbReference type="PANTHER" id="PTHR43289:SF6">
    <property type="entry name" value="SERINE_THREONINE-PROTEIN KINASE NEKL-3"/>
    <property type="match status" value="1"/>
</dbReference>
<dbReference type="Gene3D" id="1.10.510.10">
    <property type="entry name" value="Transferase(Phosphotransferase) domain 1"/>
    <property type="match status" value="1"/>
</dbReference>
<reference evidence="8 9" key="1">
    <citation type="submission" date="2016-10" db="EMBL/GenBank/DDBJ databases">
        <title>Comparative genomics uncovers the prolific and rare metabolic potential of the cyanobacterial genus Moorea.</title>
        <authorList>
            <person name="Leao T."/>
            <person name="Castelao G."/>
            <person name="Korobeynikov A."/>
            <person name="Monroe E.A."/>
            <person name="Podell S."/>
            <person name="Glukhov E."/>
            <person name="Allen E."/>
            <person name="Gerwick W.H."/>
            <person name="Gerwick L."/>
        </authorList>
    </citation>
    <scope>NUCLEOTIDE SEQUENCE [LARGE SCALE GENOMIC DNA]</scope>
    <source>
        <strain evidence="8 9">PNG5-198</strain>
    </source>
</reference>
<dbReference type="InterPro" id="IPR011009">
    <property type="entry name" value="Kinase-like_dom_sf"/>
</dbReference>
<dbReference type="PANTHER" id="PTHR43289">
    <property type="entry name" value="MITOGEN-ACTIVATED PROTEIN KINASE KINASE KINASE 20-RELATED"/>
    <property type="match status" value="1"/>
</dbReference>
<evidence type="ECO:0000256" key="5">
    <source>
        <dbReference type="ARBA" id="ARBA00022840"/>
    </source>
</evidence>
<evidence type="ECO:0000256" key="4">
    <source>
        <dbReference type="ARBA" id="ARBA00022777"/>
    </source>
</evidence>
<dbReference type="Pfam" id="PF00069">
    <property type="entry name" value="Pkinase"/>
    <property type="match status" value="1"/>
</dbReference>
<feature type="domain" description="Protein kinase" evidence="7">
    <location>
        <begin position="12"/>
        <end position="279"/>
    </location>
</feature>
<dbReference type="EMBL" id="MKZS01000001">
    <property type="protein sequence ID" value="OLT60379.1"/>
    <property type="molecule type" value="Genomic_DNA"/>
</dbReference>
<evidence type="ECO:0000256" key="1">
    <source>
        <dbReference type="ARBA" id="ARBA00012513"/>
    </source>
</evidence>
<keyword evidence="2" id="KW-0808">Transferase</keyword>
<protein>
    <recommendedName>
        <fullName evidence="1">non-specific serine/threonine protein kinase</fullName>
        <ecNumber evidence="1">2.7.11.1</ecNumber>
    </recommendedName>
</protein>
<organism evidence="8 9">
    <name type="scientific">Moorena bouillonii PNG</name>
    <dbReference type="NCBI Taxonomy" id="568701"/>
    <lineage>
        <taxon>Bacteria</taxon>
        <taxon>Bacillati</taxon>
        <taxon>Cyanobacteriota</taxon>
        <taxon>Cyanophyceae</taxon>
        <taxon>Coleofasciculales</taxon>
        <taxon>Coleofasciculaceae</taxon>
        <taxon>Moorena</taxon>
    </lineage>
</organism>
<evidence type="ECO:0000256" key="3">
    <source>
        <dbReference type="ARBA" id="ARBA00022741"/>
    </source>
</evidence>